<gene>
    <name evidence="2" type="ORF">SBA_pBAR1_560</name>
</gene>
<dbReference type="Proteomes" id="UP001059971">
    <property type="component" value="Plasmid pBAR1"/>
</dbReference>
<dbReference type="RefSeq" id="WP_006954172.1">
    <property type="nucleotide sequence ID" value="NZ_AP018819.1"/>
</dbReference>
<dbReference type="EMBL" id="AP018819">
    <property type="protein sequence ID" value="BBF72341.1"/>
    <property type="molecule type" value="Genomic_DNA"/>
</dbReference>
<evidence type="ECO:0000313" key="3">
    <source>
        <dbReference type="Proteomes" id="UP001059971"/>
    </source>
</evidence>
<sequence length="57" mass="6786">MTHEDQQRAYNAGWNCGRWPDDPRYQGCEPTNPDLWEPYEDGKADGYVERRRNERGV</sequence>
<geneLocation type="plasmid" evidence="2 3">
    <name>pBAR1</name>
</geneLocation>
<keyword evidence="3" id="KW-1185">Reference proteome</keyword>
<feature type="compositionally biased region" description="Basic and acidic residues" evidence="1">
    <location>
        <begin position="40"/>
        <end position="57"/>
    </location>
</feature>
<keyword evidence="2" id="KW-0614">Plasmid</keyword>
<protein>
    <recommendedName>
        <fullName evidence="4">Ribosome modulation factor</fullName>
    </recommendedName>
</protein>
<proteinExistence type="predicted"/>
<evidence type="ECO:0000313" key="2">
    <source>
        <dbReference type="EMBL" id="BBF72341.1"/>
    </source>
</evidence>
<accession>A0ABN5WJ89</accession>
<evidence type="ECO:0008006" key="4">
    <source>
        <dbReference type="Google" id="ProtNLM"/>
    </source>
</evidence>
<feature type="region of interest" description="Disordered" evidence="1">
    <location>
        <begin position="21"/>
        <end position="57"/>
    </location>
</feature>
<reference evidence="2" key="1">
    <citation type="submission" date="2018-07" db="EMBL/GenBank/DDBJ databases">
        <title>Complete genome sequence of Sphingomonas bisphenolicum strain AO1, a bisphenol A degradative bacterium isolated from Japanese farm field.</title>
        <authorList>
            <person name="Murakami M."/>
            <person name="Koh M."/>
            <person name="Koba S."/>
            <person name="Matsumura Y."/>
        </authorList>
    </citation>
    <scope>NUCLEOTIDE SEQUENCE</scope>
    <source>
        <strain evidence="2">AO1</strain>
        <plasmid evidence="2">pBAR1</plasmid>
    </source>
</reference>
<organism evidence="2 3">
    <name type="scientific">Sphingomonas bisphenolicum</name>
    <dbReference type="NCBI Taxonomy" id="296544"/>
    <lineage>
        <taxon>Bacteria</taxon>
        <taxon>Pseudomonadati</taxon>
        <taxon>Pseudomonadota</taxon>
        <taxon>Alphaproteobacteria</taxon>
        <taxon>Sphingomonadales</taxon>
        <taxon>Sphingomonadaceae</taxon>
        <taxon>Sphingomonas</taxon>
    </lineage>
</organism>
<name>A0ABN5WJ89_9SPHN</name>
<evidence type="ECO:0000256" key="1">
    <source>
        <dbReference type="SAM" id="MobiDB-lite"/>
    </source>
</evidence>